<organism evidence="2 3">
    <name type="scientific">Neolewinella agarilytica</name>
    <dbReference type="NCBI Taxonomy" id="478744"/>
    <lineage>
        <taxon>Bacteria</taxon>
        <taxon>Pseudomonadati</taxon>
        <taxon>Bacteroidota</taxon>
        <taxon>Saprospiria</taxon>
        <taxon>Saprospirales</taxon>
        <taxon>Lewinellaceae</taxon>
        <taxon>Neolewinella</taxon>
    </lineage>
</organism>
<dbReference type="InParanoid" id="A0A1H9LYB9"/>
<accession>A0A1H9LYB9</accession>
<dbReference type="RefSeq" id="WP_090171869.1">
    <property type="nucleotide sequence ID" value="NZ_FOFB01000026.1"/>
</dbReference>
<keyword evidence="1" id="KW-0732">Signal</keyword>
<sequence length="1924" mass="207541">MFYRLTYLCSLILLCLFNTNSLSAADYFWVGGSGDWSDISHWATTDGGVTTHSQAPTANDDVFFTANSFTAGGQSVNLNTDIAFCRNLSFAGVTNNPTLIGPSSTTFTVFGSWQLDPGMTFEFDGQMVFTGNETGNTIDFSNQSAGQTITFSGGGDWTLNGTLSVDSTFNLLEGELNLNNQDLICGYFHSTGTAVRNLSLTNSEIIITESTYEPFANAFYNRWFFPMYLDATNLTIDPGNSTIDFRGNSIDAIVEGTGTIDFNRVVLSAPMGSSDFPYLRPGFSSFNYPTLNIGELELFHRTLVTGDQSIDNLILHIGQSYTFEGFRTYTLGNLEATGDCTASIDIAGTDAVNPAIFNASNPITVDYVSLRSINGTGGGAFTANNAVDLGNNPGWTINEKPTETFFWIGGTGNWNDPMHWSATSGGGPSGCVPSVTDDVFFDVNSFNGAGQTVTVNVENASCRNMSWMGVTGTPDLAGPLANRLRISGSLQFAEAMTHSFAGDYFFASSQTGNTIALNRQHLNLNTTFEGGGEWILQDSFYTEEAINLLSGTLRTNDQPINAQFFESTVEQTRGLFLGSSHITLESRNTTFFFTNMNLFTTNLTFDAGTSVIDFTGGFNGTMAMSGNSPIAFNVVRFNVSRGGWTHNLWDQTNGQPLQAAADSVIFYFNGSIDSDNNFNYLYLQAGHTYDLTSGRTQTVTELDANGDCEGGLVSLRTYLRGDSARIELPPGQVFDRLNLIDVEIVGGVPAVANNSIDGGGNYGWQINGDAGRDLYWVGGTGEWYDTGHWSLSSGGPGGECVPTALDNVFFDNNSTADPFFEIQNFATKIAYCKDISWAADIPTNVNFYVGELNCYGNFTNAADLAFGAQLKLIGIGDYSVRTGGSKLGFIEMRGTGEYTFEDNLSGDQFWHITGTVTFANEEVRLLEIRSRFGNDPKVLNLGDAHFILSQESVFFDYALFVENVSNLTINPGNSLVELKAQNAIVRVDEQVRLHDVLFSNPAGDGQLLFEDLAEDQFLTTNSVVFNGNGELALELTTDTLICAPGKSYVFAADQTQTIEKYWQIIGNNCTPISLSSSQLGTQARVSMPAEAEILADFIQMQNSTGVGGANFLAGSRSTDIANSNVNWTFETAPQFQTVGFLGEDRALCAGEDITLDAFNFSPGESYLWQDGSTDTTFVTDQSGIYAVEVTFQSNCIIRDTVEVLDALAFTVNLPDDPVICAGDSLILDADAGINSADYTWQDGSGEEIFVARTEGEYSVLVDLGGCTETDTTFLTVTQLPTVNLGMDQIACAGEDFSITADVTAESFQWQDGSMDAMFSGDQPGTYWVEATNGSCPVRDSVVISYVDAGAVNLGNDTIVCDSDQLLLDAGIAGVNYNWQDNSGDQTFEATTSGQYFVEIEVSGCTASDTINVTFPDLPMLDVVSGYEECLGTTFRLTTMTVADSYSWSNGQTGPDFSTDVAGPYTLDARIGTCTISQNFEVTFLAPPVVELGNDTVLCTAPSLELDAGQTGIWQDGSSSSTFTVTTSGQYFVDVTNGACTVSDTINVNFADQNAVDLDAEYVRCQGETFNFTSMSAADSFSWSNGQSGPDFSTDVAGPYQLEAVFGTCTVVADFTVDFLAPPVVELGPDTAACTGTPVVLNAGQTGIWQDGTEAATFTVNTAGRYRVAVSNAGCTTEDSLEVSFLALPDFSLGDDQTACEGELLTVVVPSGLGQVRWNDDSTDLRRDFADSGIRWVDITDSNGCVARDSVSLSIAPLPVLDLGPDTTACDDVRFTLTPTAGDGLIFWPDGLTGPEFEVTEPGRIIAVIDNDGCINRDTVNVQFRECVYFQAYLPNAFSPNFDGINDDFAPGFDEELEILSYKLQVFSRWGDQLFITEDLNTPWDGNARGQLLDVGVYLYVIEVTYRDDRGMGSEVLSGDVMLLR</sequence>
<proteinExistence type="predicted"/>
<dbReference type="STRING" id="478744.SAMN05444359_12610"/>
<reference evidence="3" key="1">
    <citation type="submission" date="2016-10" db="EMBL/GenBank/DDBJ databases">
        <authorList>
            <person name="Varghese N."/>
            <person name="Submissions S."/>
        </authorList>
    </citation>
    <scope>NUCLEOTIDE SEQUENCE [LARGE SCALE GENOMIC DNA]</scope>
    <source>
        <strain evidence="3">DSM 24740</strain>
    </source>
</reference>
<protein>
    <submittedName>
        <fullName evidence="2">Gliding motility-associated C-terminal domain-containing protein</fullName>
    </submittedName>
</protein>
<evidence type="ECO:0000313" key="3">
    <source>
        <dbReference type="Proteomes" id="UP000199021"/>
    </source>
</evidence>
<evidence type="ECO:0000313" key="2">
    <source>
        <dbReference type="EMBL" id="SER15813.1"/>
    </source>
</evidence>
<gene>
    <name evidence="2" type="ORF">SAMN05444359_12610</name>
</gene>
<name>A0A1H9LYB9_9BACT</name>
<evidence type="ECO:0000256" key="1">
    <source>
        <dbReference type="SAM" id="SignalP"/>
    </source>
</evidence>
<feature type="signal peptide" evidence="1">
    <location>
        <begin position="1"/>
        <end position="24"/>
    </location>
</feature>
<dbReference type="Proteomes" id="UP000199021">
    <property type="component" value="Unassembled WGS sequence"/>
</dbReference>
<dbReference type="OrthoDB" id="7794186at2"/>
<feature type="chain" id="PRO_5011457796" evidence="1">
    <location>
        <begin position="25"/>
        <end position="1924"/>
    </location>
</feature>
<dbReference type="Pfam" id="PF13585">
    <property type="entry name" value="CHU_C"/>
    <property type="match status" value="1"/>
</dbReference>
<dbReference type="EMBL" id="FOFB01000026">
    <property type="protein sequence ID" value="SER15813.1"/>
    <property type="molecule type" value="Genomic_DNA"/>
</dbReference>
<keyword evidence="3" id="KW-1185">Reference proteome</keyword>